<sequence length="172" mass="19783">KLITLISVDEQHQSLRRQALRKRLACLLRLRMLVCVRNYLTTASLMSNVCCVWTYMYKSRCEKSFINTVSFDPDTYDLLLQAFSRHYIVRSGPSRRGRPRRFVSKNNVLACVLHLYTAAVELKTLCELFGCDWSDKVSRKEGLIKGCFCVADGKHYAVLAPTNSDLPNAYYN</sequence>
<evidence type="ECO:0000313" key="2">
    <source>
        <dbReference type="Proteomes" id="UP000704712"/>
    </source>
</evidence>
<dbReference type="PANTHER" id="PTHR48471">
    <property type="entry name" value="DDE TNP4 DOMAIN-CONTAINING PROTEIN"/>
    <property type="match status" value="1"/>
</dbReference>
<dbReference type="PANTHER" id="PTHR48471:SF1">
    <property type="entry name" value="DDE TNP4 DOMAIN-CONTAINING PROTEIN"/>
    <property type="match status" value="1"/>
</dbReference>
<gene>
    <name evidence="1" type="ORF">GN958_ATG03250</name>
</gene>
<comment type="caution">
    <text evidence="1">The sequence shown here is derived from an EMBL/GenBank/DDBJ whole genome shotgun (WGS) entry which is preliminary data.</text>
</comment>
<reference evidence="1" key="1">
    <citation type="submission" date="2020-03" db="EMBL/GenBank/DDBJ databases">
        <title>Hybrid Assembly of Korean Phytophthora infestans isolates.</title>
        <authorList>
            <person name="Prokchorchik M."/>
            <person name="Lee Y."/>
            <person name="Seo J."/>
            <person name="Cho J.-H."/>
            <person name="Park Y.-E."/>
            <person name="Jang D.-C."/>
            <person name="Im J.-S."/>
            <person name="Choi J.-G."/>
            <person name="Park H.-J."/>
            <person name="Lee G.-B."/>
            <person name="Lee Y.-G."/>
            <person name="Hong S.-Y."/>
            <person name="Cho K."/>
            <person name="Sohn K.H."/>
        </authorList>
    </citation>
    <scope>NUCLEOTIDE SEQUENCE</scope>
    <source>
        <strain evidence="1">KR_2_A2</strain>
    </source>
</reference>
<organism evidence="1 2">
    <name type="scientific">Phytophthora infestans</name>
    <name type="common">Potato late blight agent</name>
    <name type="synonym">Botrytis infestans</name>
    <dbReference type="NCBI Taxonomy" id="4787"/>
    <lineage>
        <taxon>Eukaryota</taxon>
        <taxon>Sar</taxon>
        <taxon>Stramenopiles</taxon>
        <taxon>Oomycota</taxon>
        <taxon>Peronosporomycetes</taxon>
        <taxon>Peronosporales</taxon>
        <taxon>Peronosporaceae</taxon>
        <taxon>Phytophthora</taxon>
    </lineage>
</organism>
<dbReference type="Proteomes" id="UP000704712">
    <property type="component" value="Unassembled WGS sequence"/>
</dbReference>
<evidence type="ECO:0008006" key="3">
    <source>
        <dbReference type="Google" id="ProtNLM"/>
    </source>
</evidence>
<dbReference type="EMBL" id="JAACNO010000451">
    <property type="protein sequence ID" value="KAF4147560.1"/>
    <property type="molecule type" value="Genomic_DNA"/>
</dbReference>
<accession>A0A8S9V3M8</accession>
<name>A0A8S9V3M8_PHYIN</name>
<protein>
    <recommendedName>
        <fullName evidence="3">DDE Tnp4 domain-containing protein</fullName>
    </recommendedName>
</protein>
<feature type="non-terminal residue" evidence="1">
    <location>
        <position position="172"/>
    </location>
</feature>
<feature type="non-terminal residue" evidence="1">
    <location>
        <position position="1"/>
    </location>
</feature>
<evidence type="ECO:0000313" key="1">
    <source>
        <dbReference type="EMBL" id="KAF4147560.1"/>
    </source>
</evidence>
<proteinExistence type="predicted"/>
<dbReference type="AlphaFoldDB" id="A0A8S9V3M8"/>